<sequence>MELTIDFIIVTSLILMLLCWVLAGYYYHQVKKLAGSGWLIGGLLMAALAGFFIWAAIPLWTSL</sequence>
<gene>
    <name evidence="2" type="ORF">D1831_06040</name>
</gene>
<accession>A0A3R8J7R1</accession>
<name>A0A3R8J7R1_9LACO</name>
<keyword evidence="1" id="KW-1133">Transmembrane helix</keyword>
<comment type="caution">
    <text evidence="2">The sequence shown here is derived from an EMBL/GenBank/DDBJ whole genome shotgun (WGS) entry which is preliminary data.</text>
</comment>
<keyword evidence="1" id="KW-0472">Membrane</keyword>
<keyword evidence="3" id="KW-1185">Reference proteome</keyword>
<proteinExistence type="predicted"/>
<evidence type="ECO:0000313" key="2">
    <source>
        <dbReference type="EMBL" id="RRK10734.1"/>
    </source>
</evidence>
<evidence type="ECO:0000313" key="3">
    <source>
        <dbReference type="Proteomes" id="UP000283633"/>
    </source>
</evidence>
<dbReference type="OrthoDB" id="2322623at2"/>
<reference evidence="2 3" key="1">
    <citation type="submission" date="2018-08" db="EMBL/GenBank/DDBJ databases">
        <title>Genome Lactobacillus garii FI11369.</title>
        <authorList>
            <person name="Diaz M."/>
            <person name="Narbad A."/>
        </authorList>
    </citation>
    <scope>NUCLEOTIDE SEQUENCE [LARGE SCALE GENOMIC DNA]</scope>
    <source>
        <strain evidence="2 3">FI11369</strain>
    </source>
</reference>
<protein>
    <submittedName>
        <fullName evidence="2">Uncharacterized protein</fullName>
    </submittedName>
</protein>
<dbReference type="RefSeq" id="WP_125072028.1">
    <property type="nucleotide sequence ID" value="NZ_QWZQ01000015.1"/>
</dbReference>
<feature type="transmembrane region" description="Helical" evidence="1">
    <location>
        <begin position="39"/>
        <end position="60"/>
    </location>
</feature>
<evidence type="ECO:0000256" key="1">
    <source>
        <dbReference type="SAM" id="Phobius"/>
    </source>
</evidence>
<dbReference type="Proteomes" id="UP000283633">
    <property type="component" value="Unassembled WGS sequence"/>
</dbReference>
<dbReference type="AlphaFoldDB" id="A0A3R8J7R1"/>
<feature type="transmembrane region" description="Helical" evidence="1">
    <location>
        <begin position="7"/>
        <end position="27"/>
    </location>
</feature>
<dbReference type="EMBL" id="QWZQ01000015">
    <property type="protein sequence ID" value="RRK10734.1"/>
    <property type="molecule type" value="Genomic_DNA"/>
</dbReference>
<organism evidence="2 3">
    <name type="scientific">Lactiplantibacillus garii</name>
    <dbReference type="NCBI Taxonomy" id="2306423"/>
    <lineage>
        <taxon>Bacteria</taxon>
        <taxon>Bacillati</taxon>
        <taxon>Bacillota</taxon>
        <taxon>Bacilli</taxon>
        <taxon>Lactobacillales</taxon>
        <taxon>Lactobacillaceae</taxon>
        <taxon>Lactiplantibacillus</taxon>
    </lineage>
</organism>
<keyword evidence="1" id="KW-0812">Transmembrane</keyword>